<name>A0ABP9STW4_9ACTN</name>
<protein>
    <submittedName>
        <fullName evidence="1">Uncharacterized protein</fullName>
    </submittedName>
</protein>
<sequence length="63" mass="7214">MYAEWDVPTPAGAVPVQFEERARHAARTREGAQLELIDERPAEKAWPDGTRGRVIQWLTRVMP</sequence>
<dbReference type="Proteomes" id="UP001499878">
    <property type="component" value="Unassembled WGS sequence"/>
</dbReference>
<comment type="caution">
    <text evidence="1">The sequence shown here is derived from an EMBL/GenBank/DDBJ whole genome shotgun (WGS) entry which is preliminary data.</text>
</comment>
<organism evidence="1 2">
    <name type="scientific">Streptomyces thinghirensis</name>
    <dbReference type="NCBI Taxonomy" id="551547"/>
    <lineage>
        <taxon>Bacteria</taxon>
        <taxon>Bacillati</taxon>
        <taxon>Actinomycetota</taxon>
        <taxon>Actinomycetes</taxon>
        <taxon>Kitasatosporales</taxon>
        <taxon>Streptomycetaceae</taxon>
        <taxon>Streptomyces</taxon>
    </lineage>
</organism>
<proteinExistence type="predicted"/>
<evidence type="ECO:0000313" key="1">
    <source>
        <dbReference type="EMBL" id="GAA5203523.1"/>
    </source>
</evidence>
<reference evidence="2" key="1">
    <citation type="journal article" date="2019" name="Int. J. Syst. Evol. Microbiol.">
        <title>The Global Catalogue of Microorganisms (GCM) 10K type strain sequencing project: providing services to taxonomists for standard genome sequencing and annotation.</title>
        <authorList>
            <consortium name="The Broad Institute Genomics Platform"/>
            <consortium name="The Broad Institute Genome Sequencing Center for Infectious Disease"/>
            <person name="Wu L."/>
            <person name="Ma J."/>
        </authorList>
    </citation>
    <scope>NUCLEOTIDE SEQUENCE [LARGE SCALE GENOMIC DNA]</scope>
    <source>
        <strain evidence="2">JCM 18306</strain>
    </source>
</reference>
<dbReference type="EMBL" id="BAABJR010000001">
    <property type="protein sequence ID" value="GAA5203523.1"/>
    <property type="molecule type" value="Genomic_DNA"/>
</dbReference>
<accession>A0ABP9STW4</accession>
<gene>
    <name evidence="1" type="ORF">GCM10023323_02750</name>
</gene>
<evidence type="ECO:0000313" key="2">
    <source>
        <dbReference type="Proteomes" id="UP001499878"/>
    </source>
</evidence>
<keyword evidence="2" id="KW-1185">Reference proteome</keyword>